<dbReference type="SUPFAM" id="SSF55550">
    <property type="entry name" value="SH2 domain"/>
    <property type="match status" value="3"/>
</dbReference>
<evidence type="ECO:0000256" key="1">
    <source>
        <dbReference type="PROSITE-ProRule" id="PRU00191"/>
    </source>
</evidence>
<dbReference type="AlphaFoldDB" id="A0A5S6QG39"/>
<dbReference type="InterPro" id="IPR036860">
    <property type="entry name" value="SH2_dom_sf"/>
</dbReference>
<dbReference type="PROSITE" id="PS50001">
    <property type="entry name" value="SH2"/>
    <property type="match status" value="1"/>
</dbReference>
<accession>A0A5S6QG39</accession>
<evidence type="ECO:0000313" key="4">
    <source>
        <dbReference type="WBParaSite" id="TMUE_2000006095.1"/>
    </source>
</evidence>
<name>A0A5S6QG39_TRIMR</name>
<sequence>MVLHTDNIIVQRIQLKNIDYDNLPTDYPDEPCPPTQKAAGVSSRIKVPWNENSVSKEELMLHGFAVRPLCKLPYYHGCNKLENLSNLPTTRGEYLIFLNSEAEYEVTLLVCDDEGIVNSITVESDKNGYFWLRKSDLKYCFTSIDKLMKHYQNGQIPIKGLTKKNTVLLRPLVDPEIQKGLMVEQSANIETWPYFVSCSKEAEYLHKHLKANGDYLLCGDPKEDNLKTVLVKWGNTFTEFCLEQNKKTRRWKLPRSQLEEPEETVSTIDQVLKSLSRIKDASNGFMLLRPVQVNCKTKSTICRPRVQHIVPGRLPCDEADQLISGKAPRPLHSLPYYYGKISAKVAEKHLKHCGDYLVYLDENSGVPTIPVCLEVSKPLKCVHVPIKCNEDGYFYIQPYDVKRKLSTVEELLEYYKRLHLPIEVHDEATASVHCGYLKNEMLNLNYFKNYHVLNKDDVTKMECFHGNLAKEDAHQKLNRSGDYLLRWDKQGERIAISAFWDGHHYDIIVTSNESKQKGYVLPKEDECEPTEYVRSLAEFLRSAVLCEFQFHEVVLKCPILCPISGMDNSP</sequence>
<dbReference type="WBParaSite" id="TMUE_2000006095.1">
    <property type="protein sequence ID" value="TMUE_2000006095.1"/>
    <property type="gene ID" value="WBGene00290911"/>
</dbReference>
<reference evidence="4" key="1">
    <citation type="submission" date="2019-12" db="UniProtKB">
        <authorList>
            <consortium name="WormBaseParasite"/>
        </authorList>
    </citation>
    <scope>IDENTIFICATION</scope>
</reference>
<dbReference type="InterPro" id="IPR055569">
    <property type="entry name" value="DUF7145"/>
</dbReference>
<evidence type="ECO:0000259" key="2">
    <source>
        <dbReference type="PROSITE" id="PS50001"/>
    </source>
</evidence>
<dbReference type="Proteomes" id="UP000046395">
    <property type="component" value="Unassembled WGS sequence"/>
</dbReference>
<keyword evidence="3" id="KW-1185">Reference proteome</keyword>
<proteinExistence type="predicted"/>
<dbReference type="Pfam" id="PF23638">
    <property type="entry name" value="DUF7145"/>
    <property type="match status" value="2"/>
</dbReference>
<keyword evidence="1" id="KW-0727">SH2 domain</keyword>
<organism evidence="3 4">
    <name type="scientific">Trichuris muris</name>
    <name type="common">Mouse whipworm</name>
    <dbReference type="NCBI Taxonomy" id="70415"/>
    <lineage>
        <taxon>Eukaryota</taxon>
        <taxon>Metazoa</taxon>
        <taxon>Ecdysozoa</taxon>
        <taxon>Nematoda</taxon>
        <taxon>Enoplea</taxon>
        <taxon>Dorylaimia</taxon>
        <taxon>Trichinellida</taxon>
        <taxon>Trichuridae</taxon>
        <taxon>Trichuris</taxon>
    </lineage>
</organism>
<dbReference type="SMART" id="SM00252">
    <property type="entry name" value="SH2"/>
    <property type="match status" value="3"/>
</dbReference>
<feature type="domain" description="SH2" evidence="2">
    <location>
        <begin position="336"/>
        <end position="417"/>
    </location>
</feature>
<evidence type="ECO:0000313" key="3">
    <source>
        <dbReference type="Proteomes" id="UP000046395"/>
    </source>
</evidence>
<protein>
    <submittedName>
        <fullName evidence="4">SH2 domain-containing protein</fullName>
    </submittedName>
</protein>
<dbReference type="CDD" id="cd00173">
    <property type="entry name" value="SH2"/>
    <property type="match status" value="1"/>
</dbReference>
<dbReference type="InterPro" id="IPR055491">
    <property type="entry name" value="DUF7063"/>
</dbReference>
<dbReference type="InterPro" id="IPR000980">
    <property type="entry name" value="SH2"/>
</dbReference>
<dbReference type="Gene3D" id="3.30.505.10">
    <property type="entry name" value="SH2 domain"/>
    <property type="match status" value="3"/>
</dbReference>
<dbReference type="Pfam" id="PF23205">
    <property type="entry name" value="DUF7063"/>
    <property type="match status" value="2"/>
</dbReference>